<evidence type="ECO:0000313" key="3">
    <source>
        <dbReference type="Proteomes" id="UP000604737"/>
    </source>
</evidence>
<comment type="caution">
    <text evidence="2">The sequence shown here is derived from an EMBL/GenBank/DDBJ whole genome shotgun (WGS) entry which is preliminary data.</text>
</comment>
<feature type="signal peptide" evidence="1">
    <location>
        <begin position="1"/>
        <end position="18"/>
    </location>
</feature>
<dbReference type="Proteomes" id="UP000604737">
    <property type="component" value="Unassembled WGS sequence"/>
</dbReference>
<keyword evidence="1" id="KW-0732">Signal</keyword>
<accession>A0ABQ3H2K1</accession>
<organism evidence="2 3">
    <name type="scientific">Jeongeupia chitinilytica</name>
    <dbReference type="NCBI Taxonomy" id="1041641"/>
    <lineage>
        <taxon>Bacteria</taxon>
        <taxon>Pseudomonadati</taxon>
        <taxon>Pseudomonadota</taxon>
        <taxon>Betaproteobacteria</taxon>
        <taxon>Neisseriales</taxon>
        <taxon>Chitinibacteraceae</taxon>
        <taxon>Jeongeupia</taxon>
    </lineage>
</organism>
<keyword evidence="3" id="KW-1185">Reference proteome</keyword>
<dbReference type="PROSITE" id="PS00141">
    <property type="entry name" value="ASP_PROTEASE"/>
    <property type="match status" value="1"/>
</dbReference>
<dbReference type="InterPro" id="IPR001969">
    <property type="entry name" value="Aspartic_peptidase_AS"/>
</dbReference>
<dbReference type="Gene3D" id="2.40.70.10">
    <property type="entry name" value="Acid Proteases"/>
    <property type="match status" value="1"/>
</dbReference>
<feature type="chain" id="PRO_5045473154" description="TIGR02281 family clan AA aspartic protease" evidence="1">
    <location>
        <begin position="19"/>
        <end position="211"/>
    </location>
</feature>
<dbReference type="CDD" id="cd05483">
    <property type="entry name" value="retropepsin_like_bacteria"/>
    <property type="match status" value="1"/>
</dbReference>
<dbReference type="SUPFAM" id="SSF50630">
    <property type="entry name" value="Acid proteases"/>
    <property type="match status" value="1"/>
</dbReference>
<evidence type="ECO:0000313" key="2">
    <source>
        <dbReference type="EMBL" id="GHD67072.1"/>
    </source>
</evidence>
<sequence>MKLAAALAVALFAPAAFATNITLMAVLGNKAILNIDGAQRTVSVGQSIGSIRLLALNGDAATIDAGGAQKRLVLGEGYTVSGGRDNSGGSLTLTADRGGHFYTDLRINGIAQKAVVDTGASFISLSSNVADKMKIDYRKGREGTASTANGKISVWIAKVPQVQVGNVMLYDVDVSVQNGDTLDIALLGNSALSRFQMKRDNDLLTLTKKTY</sequence>
<dbReference type="InterPro" id="IPR011969">
    <property type="entry name" value="Clan_AA_Asp_peptidase_C"/>
</dbReference>
<evidence type="ECO:0000256" key="1">
    <source>
        <dbReference type="SAM" id="SignalP"/>
    </source>
</evidence>
<evidence type="ECO:0008006" key="4">
    <source>
        <dbReference type="Google" id="ProtNLM"/>
    </source>
</evidence>
<dbReference type="InterPro" id="IPR034122">
    <property type="entry name" value="Retropepsin-like_bacterial"/>
</dbReference>
<protein>
    <recommendedName>
        <fullName evidence="4">TIGR02281 family clan AA aspartic protease</fullName>
    </recommendedName>
</protein>
<dbReference type="RefSeq" id="WP_189461738.1">
    <property type="nucleotide sequence ID" value="NZ_BMYO01000008.1"/>
</dbReference>
<dbReference type="InterPro" id="IPR021109">
    <property type="entry name" value="Peptidase_aspartic_dom_sf"/>
</dbReference>
<gene>
    <name evidence="2" type="ORF">GCM10007350_30250</name>
</gene>
<dbReference type="Pfam" id="PF13975">
    <property type="entry name" value="gag-asp_proteas"/>
    <property type="match status" value="1"/>
</dbReference>
<proteinExistence type="predicted"/>
<dbReference type="EMBL" id="BMYO01000008">
    <property type="protein sequence ID" value="GHD67072.1"/>
    <property type="molecule type" value="Genomic_DNA"/>
</dbReference>
<reference evidence="3" key="1">
    <citation type="journal article" date="2019" name="Int. J. Syst. Evol. Microbiol.">
        <title>The Global Catalogue of Microorganisms (GCM) 10K type strain sequencing project: providing services to taxonomists for standard genome sequencing and annotation.</title>
        <authorList>
            <consortium name="The Broad Institute Genomics Platform"/>
            <consortium name="The Broad Institute Genome Sequencing Center for Infectious Disease"/>
            <person name="Wu L."/>
            <person name="Ma J."/>
        </authorList>
    </citation>
    <scope>NUCLEOTIDE SEQUENCE [LARGE SCALE GENOMIC DNA]</scope>
    <source>
        <strain evidence="3">KCTC 23701</strain>
    </source>
</reference>
<name>A0ABQ3H2K1_9NEIS</name>
<dbReference type="NCBIfam" id="TIGR02281">
    <property type="entry name" value="clan_AA_DTGA"/>
    <property type="match status" value="1"/>
</dbReference>